<evidence type="ECO:0000256" key="1">
    <source>
        <dbReference type="ARBA" id="ARBA00006484"/>
    </source>
</evidence>
<dbReference type="PRINTS" id="PR00081">
    <property type="entry name" value="GDHRDH"/>
</dbReference>
<organism evidence="3 4">
    <name type="scientific">Litchfieldia salsa</name>
    <dbReference type="NCBI Taxonomy" id="930152"/>
    <lineage>
        <taxon>Bacteria</taxon>
        <taxon>Bacillati</taxon>
        <taxon>Bacillota</taxon>
        <taxon>Bacilli</taxon>
        <taxon>Bacillales</taxon>
        <taxon>Bacillaceae</taxon>
        <taxon>Litchfieldia</taxon>
    </lineage>
</organism>
<dbReference type="OrthoDB" id="9803333at2"/>
<proteinExistence type="inferred from homology"/>
<dbReference type="Gene3D" id="3.40.50.720">
    <property type="entry name" value="NAD(P)-binding Rossmann-like Domain"/>
    <property type="match status" value="1"/>
</dbReference>
<dbReference type="Proteomes" id="UP000199159">
    <property type="component" value="Unassembled WGS sequence"/>
</dbReference>
<dbReference type="InterPro" id="IPR036291">
    <property type="entry name" value="NAD(P)-bd_dom_sf"/>
</dbReference>
<dbReference type="InterPro" id="IPR020904">
    <property type="entry name" value="Sc_DH/Rdtase_CS"/>
</dbReference>
<dbReference type="NCBIfam" id="NF009389">
    <property type="entry name" value="PRK12748.1"/>
    <property type="match status" value="1"/>
</dbReference>
<evidence type="ECO:0000256" key="2">
    <source>
        <dbReference type="ARBA" id="ARBA00023002"/>
    </source>
</evidence>
<keyword evidence="4" id="KW-1185">Reference proteome</keyword>
<evidence type="ECO:0000313" key="4">
    <source>
        <dbReference type="Proteomes" id="UP000199159"/>
    </source>
</evidence>
<gene>
    <name evidence="3" type="ORF">SAMN05216565_103153</name>
</gene>
<dbReference type="PANTHER" id="PTHR48107:SF7">
    <property type="entry name" value="RE15974P"/>
    <property type="match status" value="1"/>
</dbReference>
<reference evidence="4" key="1">
    <citation type="submission" date="2016-10" db="EMBL/GenBank/DDBJ databases">
        <authorList>
            <person name="Varghese N."/>
            <person name="Submissions S."/>
        </authorList>
    </citation>
    <scope>NUCLEOTIDE SEQUENCE [LARGE SCALE GENOMIC DNA]</scope>
    <source>
        <strain evidence="4">IBRC-M10078</strain>
    </source>
</reference>
<dbReference type="AlphaFoldDB" id="A0A1H0SXF1"/>
<dbReference type="PROSITE" id="PS00061">
    <property type="entry name" value="ADH_SHORT"/>
    <property type="match status" value="1"/>
</dbReference>
<dbReference type="RefSeq" id="WP_090851792.1">
    <property type="nucleotide sequence ID" value="NZ_FNJU01000003.1"/>
</dbReference>
<dbReference type="SUPFAM" id="SSF51735">
    <property type="entry name" value="NAD(P)-binding Rossmann-fold domains"/>
    <property type="match status" value="1"/>
</dbReference>
<protein>
    <submittedName>
        <fullName evidence="3">3-oxoacyl-[acyl-carrier protein] reductase</fullName>
    </submittedName>
</protein>
<dbReference type="PANTHER" id="PTHR48107">
    <property type="entry name" value="NADPH-DEPENDENT ALDEHYDE REDUCTASE-LIKE PROTEIN, CHLOROPLASTIC-RELATED"/>
    <property type="match status" value="1"/>
</dbReference>
<dbReference type="PRINTS" id="PR00080">
    <property type="entry name" value="SDRFAMILY"/>
</dbReference>
<name>A0A1H0SXF1_9BACI</name>
<dbReference type="EMBL" id="FNJU01000003">
    <property type="protein sequence ID" value="SDP46006.1"/>
    <property type="molecule type" value="Genomic_DNA"/>
</dbReference>
<dbReference type="CDD" id="cd05233">
    <property type="entry name" value="SDR_c"/>
    <property type="match status" value="1"/>
</dbReference>
<dbReference type="GO" id="GO:0016614">
    <property type="term" value="F:oxidoreductase activity, acting on CH-OH group of donors"/>
    <property type="evidence" value="ECO:0007669"/>
    <property type="project" value="UniProtKB-ARBA"/>
</dbReference>
<dbReference type="InterPro" id="IPR002347">
    <property type="entry name" value="SDR_fam"/>
</dbReference>
<accession>A0A1H0SXF1</accession>
<sequence>MIYNKNKIALITGASSQRDIGAAICRNLASRGIHIFFTHWNSDPFWIEEFQKEIMDMGVLCENLKIDLSNANAAFIILDSIENKMGFPSILVNNAAHSKSDGYLELDAQIMDEHYAVNMRSTFLLSVEFARRFKKQGLDTGRIINMTSGQDLGPMPGELAYVATKGAISAFTRSLSQELAPLGITVNAVNPGPTDSTWMTDEIREYLLPKFPMGRIGSPEDVARTIAFIASDDAKWITGQIINSEGGFIRN</sequence>
<evidence type="ECO:0000313" key="3">
    <source>
        <dbReference type="EMBL" id="SDP46006.1"/>
    </source>
</evidence>
<dbReference type="STRING" id="930152.SAMN05216565_103153"/>
<dbReference type="Pfam" id="PF13561">
    <property type="entry name" value="adh_short_C2"/>
    <property type="match status" value="1"/>
</dbReference>
<keyword evidence="2" id="KW-0560">Oxidoreductase</keyword>
<comment type="similarity">
    <text evidence="1">Belongs to the short-chain dehydrogenases/reductases (SDR) family.</text>
</comment>